<dbReference type="SUPFAM" id="SSF103515">
    <property type="entry name" value="Autotransporter"/>
    <property type="match status" value="1"/>
</dbReference>
<evidence type="ECO:0000313" key="4">
    <source>
        <dbReference type="Proteomes" id="UP000076077"/>
    </source>
</evidence>
<dbReference type="InterPro" id="IPR012332">
    <property type="entry name" value="Autotransporter_pectin_lyase_C"/>
</dbReference>
<dbReference type="Pfam" id="PF03797">
    <property type="entry name" value="Autotransporter"/>
    <property type="match status" value="1"/>
</dbReference>
<dbReference type="GeneID" id="76607124"/>
<dbReference type="GO" id="GO:0019867">
    <property type="term" value="C:outer membrane"/>
    <property type="evidence" value="ECO:0007669"/>
    <property type="project" value="InterPro"/>
</dbReference>
<dbReference type="CDD" id="cd01344">
    <property type="entry name" value="PL2_Passenger_AT"/>
    <property type="match status" value="1"/>
</dbReference>
<name>A0A143HJ93_MICTH</name>
<accession>A0A143HJ93</accession>
<dbReference type="NCBIfam" id="TIGR01414">
    <property type="entry name" value="autotrans_barl"/>
    <property type="match status" value="1"/>
</dbReference>
<dbReference type="PANTHER" id="PTHR35037:SF3">
    <property type="entry name" value="C-TERMINAL REGION OF AIDA-LIKE PROTEIN"/>
    <property type="match status" value="1"/>
</dbReference>
<dbReference type="InterPro" id="IPR051551">
    <property type="entry name" value="Autotransporter_adhesion"/>
</dbReference>
<dbReference type="RefSeq" id="WP_067151568.1">
    <property type="nucleotide sequence ID" value="NZ_CP014864.1"/>
</dbReference>
<dbReference type="EMBL" id="CP014864">
    <property type="protein sequence ID" value="AMX01778.1"/>
    <property type="molecule type" value="Genomic_DNA"/>
</dbReference>
<dbReference type="InterPro" id="IPR006315">
    <property type="entry name" value="OM_autotransptr_brl_dom"/>
</dbReference>
<proteinExistence type="predicted"/>
<dbReference type="PANTHER" id="PTHR35037">
    <property type="entry name" value="C-TERMINAL REGION OF AIDA-LIKE PROTEIN"/>
    <property type="match status" value="1"/>
</dbReference>
<gene>
    <name evidence="3" type="ORF">A3224_03535</name>
</gene>
<feature type="domain" description="Autotransporter" evidence="2">
    <location>
        <begin position="529"/>
        <end position="817"/>
    </location>
</feature>
<feature type="region of interest" description="Disordered" evidence="1">
    <location>
        <begin position="91"/>
        <end position="121"/>
    </location>
</feature>
<protein>
    <recommendedName>
        <fullName evidence="2">Autotransporter domain-containing protein</fullName>
    </recommendedName>
</protein>
<reference evidence="4" key="1">
    <citation type="submission" date="2016-03" db="EMBL/GenBank/DDBJ databases">
        <authorList>
            <person name="Lee Y.-S."/>
            <person name="Choi Y.-L."/>
        </authorList>
    </citation>
    <scope>NUCLEOTIDE SEQUENCE [LARGE SCALE GENOMIC DNA]</scope>
    <source>
        <strain evidence="4">DAU221</strain>
    </source>
</reference>
<dbReference type="PROSITE" id="PS51208">
    <property type="entry name" value="AUTOTRANSPORTER"/>
    <property type="match status" value="1"/>
</dbReference>
<dbReference type="SMART" id="SM00869">
    <property type="entry name" value="Autotransporter"/>
    <property type="match status" value="1"/>
</dbReference>
<feature type="compositionally biased region" description="Acidic residues" evidence="1">
    <location>
        <begin position="106"/>
        <end position="119"/>
    </location>
</feature>
<dbReference type="AlphaFoldDB" id="A0A143HJ93"/>
<dbReference type="InterPro" id="IPR005546">
    <property type="entry name" value="Autotransporte_beta"/>
</dbReference>
<dbReference type="InterPro" id="IPR043990">
    <property type="entry name" value="AC_1"/>
</dbReference>
<evidence type="ECO:0000313" key="3">
    <source>
        <dbReference type="EMBL" id="AMX01778.1"/>
    </source>
</evidence>
<dbReference type="InterPro" id="IPR036709">
    <property type="entry name" value="Autotransporte_beta_dom_sf"/>
</dbReference>
<dbReference type="InterPro" id="IPR011050">
    <property type="entry name" value="Pectin_lyase_fold/virulence"/>
</dbReference>
<evidence type="ECO:0000259" key="2">
    <source>
        <dbReference type="PROSITE" id="PS51208"/>
    </source>
</evidence>
<evidence type="ECO:0000256" key="1">
    <source>
        <dbReference type="SAM" id="MobiDB-lite"/>
    </source>
</evidence>
<dbReference type="OrthoDB" id="6053567at2"/>
<dbReference type="Proteomes" id="UP000076077">
    <property type="component" value="Chromosome"/>
</dbReference>
<dbReference type="PRINTS" id="PR00313">
    <property type="entry name" value="CABNDNGRPT"/>
</dbReference>
<organism evidence="3 4">
    <name type="scientific">Microbulbifer thermotolerans</name>
    <dbReference type="NCBI Taxonomy" id="252514"/>
    <lineage>
        <taxon>Bacteria</taxon>
        <taxon>Pseudomonadati</taxon>
        <taxon>Pseudomonadota</taxon>
        <taxon>Gammaproteobacteria</taxon>
        <taxon>Cellvibrionales</taxon>
        <taxon>Microbulbiferaceae</taxon>
        <taxon>Microbulbifer</taxon>
    </lineage>
</organism>
<dbReference type="SUPFAM" id="SSF51126">
    <property type="entry name" value="Pectin lyase-like"/>
    <property type="match status" value="1"/>
</dbReference>
<dbReference type="Pfam" id="PF18883">
    <property type="entry name" value="AC_1"/>
    <property type="match status" value="1"/>
</dbReference>
<dbReference type="KEGG" id="mthd:A3224_03535"/>
<sequence length="817" mass="88350">MGVIVKSHSLAGRGFSWGCFVIAAAVIFSGRVWADCTPGNTGTPAADHILCDKDNDAEGADVESYGGDDTLDLNGGTIGWVRAGDGDDVITIGGDTGLSTSPDPEALSESDDLGDEGESNVDQGGFEFNQVLIEKGIDGGAGNDTIVMNNRHADVGSFLDGGGINGGSGDDTIELLDGLAFYVWGGEGDDHIILDGGFVFHYIDAGEGDDFIYWDEGLANEVRGGPGSDRLVIDSFAYESGPILDGGDDVYPDDGDIDTLTFILDYEQDASLLRNWERIVIWGSSKMKFSGSLNVGGGKDTEGNDLGLDILFGGLVQFIPQHFVATGNIANAGTLDLAYNSRFDTLTLAMDADGNYGDYIGKDGRLWLDVRLNGDGAPADLLKIEGDTSGRTFIRVTNRDGTGAATSGDGIQLVQVDGTSAADAFVLDGDFVTRDGRQAAIGGAYAYTLHHNGVENPEDGHWYLRSVLNQNGGTTPRWQPGAVMYESYPQILRSLNRPDSLRSRLGNRFWVGSSYKDVYSCDYATSVERAIDGGGPWIRTLARRGNFDPMKSTTQAHWEQDYVYVQLGVDVPFGFTVMGTQPIGSAALHYGDAENDIKSFFGDGEIDVKHYGASGFLTWYGIQGAYLDAQLLLNWFDSDITAFDLRSLQRGTEAFGYALSIEGGRSFKLRDLYALTPQVQLSYAKEEADDLNDTYGVVVTDINNNGLRARIGATFEKRVSRRVSGRNMYGDLPLERISIQVTPSVIYNFGKKTHVTVSRTRLGQQEDDWLGKLSIGATYDECGDGCSVYGEINFFTSLDNFGDSDGAEMMFGFRYKW</sequence>
<dbReference type="Gene3D" id="2.160.20.20">
    <property type="match status" value="1"/>
</dbReference>
<dbReference type="Gene3D" id="2.40.128.130">
    <property type="entry name" value="Autotransporter beta-domain"/>
    <property type="match status" value="1"/>
</dbReference>
<keyword evidence="4" id="KW-1185">Reference proteome</keyword>